<dbReference type="Pfam" id="PF00687">
    <property type="entry name" value="Ribosomal_L1"/>
    <property type="match status" value="1"/>
</dbReference>
<sequence>MKHSKRFKKSAEKLTAGTKQEVLVALNLLKENPVKFDAGIELHIKLGIDAKKSDQIVRGTVVLPHGNGKSRKVIAFVNTEKEAEAKSAGADIIGTTEVIAEIKKTGRCDFDVAVATPDMMKKLGPVAKILGQKGLMPNPKTETVGMDVKKMVTELKGGKIAFRSDDSGNVHFLVGRLSFAVEKTVENINAVIEAIKKAKPAEAKGVYLLNCTLASSMGPGISVLIS</sequence>
<comment type="function">
    <text evidence="9">Protein L1 is also a translational repressor protein, it controls the translation of the L11 operon by binding to its mRNA.</text>
</comment>
<keyword evidence="9" id="KW-0820">tRNA-binding</keyword>
<dbReference type="NCBIfam" id="TIGR01169">
    <property type="entry name" value="rplA_bact"/>
    <property type="match status" value="1"/>
</dbReference>
<keyword evidence="5 9" id="KW-0694">RNA-binding</keyword>
<keyword evidence="4 9" id="KW-0810">Translation regulation</keyword>
<comment type="subunit">
    <text evidence="9">Part of the 50S ribosomal subunit.</text>
</comment>
<dbReference type="InterPro" id="IPR016095">
    <property type="entry name" value="Ribosomal_uL1_3-a/b-sand"/>
</dbReference>
<dbReference type="FunFam" id="3.40.50.790:FF:000001">
    <property type="entry name" value="50S ribosomal protein L1"/>
    <property type="match status" value="1"/>
</dbReference>
<dbReference type="Proteomes" id="UP000176420">
    <property type="component" value="Unassembled WGS sequence"/>
</dbReference>
<dbReference type="PIRSF" id="PIRSF002155">
    <property type="entry name" value="Ribosomal_L1"/>
    <property type="match status" value="1"/>
</dbReference>
<organism evidence="10 11">
    <name type="scientific">Candidatus Kerfeldbacteria bacterium RIFOXYB2_FULL_38_14</name>
    <dbReference type="NCBI Taxonomy" id="1798547"/>
    <lineage>
        <taxon>Bacteria</taxon>
        <taxon>Candidatus Kerfeldiibacteriota</taxon>
    </lineage>
</organism>
<dbReference type="AlphaFoldDB" id="A0A1G2B9B2"/>
<dbReference type="HAMAP" id="MF_01318_B">
    <property type="entry name" value="Ribosomal_uL1_B"/>
    <property type="match status" value="1"/>
</dbReference>
<keyword evidence="6 9" id="KW-0689">Ribosomal protein</keyword>
<dbReference type="GO" id="GO:0015934">
    <property type="term" value="C:large ribosomal subunit"/>
    <property type="evidence" value="ECO:0007669"/>
    <property type="project" value="InterPro"/>
</dbReference>
<evidence type="ECO:0000256" key="4">
    <source>
        <dbReference type="ARBA" id="ARBA00022845"/>
    </source>
</evidence>
<evidence type="ECO:0000256" key="1">
    <source>
        <dbReference type="ARBA" id="ARBA00010531"/>
    </source>
</evidence>
<gene>
    <name evidence="9" type="primary">rplA</name>
    <name evidence="10" type="ORF">A2319_00675</name>
</gene>
<evidence type="ECO:0000256" key="8">
    <source>
        <dbReference type="ARBA" id="ARBA00035241"/>
    </source>
</evidence>
<reference evidence="10 11" key="1">
    <citation type="journal article" date="2016" name="Nat. Commun.">
        <title>Thousands of microbial genomes shed light on interconnected biogeochemical processes in an aquifer system.</title>
        <authorList>
            <person name="Anantharaman K."/>
            <person name="Brown C.T."/>
            <person name="Hug L.A."/>
            <person name="Sharon I."/>
            <person name="Castelle C.J."/>
            <person name="Probst A.J."/>
            <person name="Thomas B.C."/>
            <person name="Singh A."/>
            <person name="Wilkins M.J."/>
            <person name="Karaoz U."/>
            <person name="Brodie E.L."/>
            <person name="Williams K.H."/>
            <person name="Hubbard S.S."/>
            <person name="Banfield J.F."/>
        </authorList>
    </citation>
    <scope>NUCLEOTIDE SEQUENCE [LARGE SCALE GENOMIC DNA]</scope>
</reference>
<dbReference type="InterPro" id="IPR002143">
    <property type="entry name" value="Ribosomal_uL1"/>
</dbReference>
<dbReference type="EMBL" id="MHKI01000028">
    <property type="protein sequence ID" value="OGY85741.1"/>
    <property type="molecule type" value="Genomic_DNA"/>
</dbReference>
<comment type="function">
    <text evidence="9">Binds directly to 23S rRNA. The L1 stalk is quite mobile in the ribosome, and is involved in E site tRNA release.</text>
</comment>
<accession>A0A1G2B9B2</accession>
<evidence type="ECO:0000256" key="6">
    <source>
        <dbReference type="ARBA" id="ARBA00022980"/>
    </source>
</evidence>
<evidence type="ECO:0000256" key="2">
    <source>
        <dbReference type="ARBA" id="ARBA00022491"/>
    </source>
</evidence>
<dbReference type="GO" id="GO:0019843">
    <property type="term" value="F:rRNA binding"/>
    <property type="evidence" value="ECO:0007669"/>
    <property type="project" value="UniProtKB-UniRule"/>
</dbReference>
<dbReference type="PANTHER" id="PTHR36427:SF3">
    <property type="entry name" value="LARGE RIBOSOMAL SUBUNIT PROTEIN UL1M"/>
    <property type="match status" value="1"/>
</dbReference>
<evidence type="ECO:0000256" key="7">
    <source>
        <dbReference type="ARBA" id="ARBA00023274"/>
    </source>
</evidence>
<dbReference type="CDD" id="cd00403">
    <property type="entry name" value="Ribosomal_L1"/>
    <property type="match status" value="1"/>
</dbReference>
<evidence type="ECO:0000256" key="3">
    <source>
        <dbReference type="ARBA" id="ARBA00022730"/>
    </source>
</evidence>
<proteinExistence type="inferred from homology"/>
<dbReference type="GO" id="GO:0006412">
    <property type="term" value="P:translation"/>
    <property type="evidence" value="ECO:0007669"/>
    <property type="project" value="UniProtKB-UniRule"/>
</dbReference>
<name>A0A1G2B9B2_9BACT</name>
<protein>
    <recommendedName>
        <fullName evidence="8 9">Large ribosomal subunit protein uL1</fullName>
    </recommendedName>
</protein>
<dbReference type="SUPFAM" id="SSF56808">
    <property type="entry name" value="Ribosomal protein L1"/>
    <property type="match status" value="1"/>
</dbReference>
<evidence type="ECO:0000313" key="10">
    <source>
        <dbReference type="EMBL" id="OGY85741.1"/>
    </source>
</evidence>
<evidence type="ECO:0000256" key="9">
    <source>
        <dbReference type="HAMAP-Rule" id="MF_01318"/>
    </source>
</evidence>
<dbReference type="PANTHER" id="PTHR36427">
    <property type="entry name" value="54S RIBOSOMAL PROTEIN L1, MITOCHONDRIAL"/>
    <property type="match status" value="1"/>
</dbReference>
<comment type="caution">
    <text evidence="10">The sequence shown here is derived from an EMBL/GenBank/DDBJ whole genome shotgun (WGS) entry which is preliminary data.</text>
</comment>
<dbReference type="Gene3D" id="3.40.50.790">
    <property type="match status" value="1"/>
</dbReference>
<evidence type="ECO:0000313" key="11">
    <source>
        <dbReference type="Proteomes" id="UP000176420"/>
    </source>
</evidence>
<dbReference type="GO" id="GO:0003735">
    <property type="term" value="F:structural constituent of ribosome"/>
    <property type="evidence" value="ECO:0007669"/>
    <property type="project" value="InterPro"/>
</dbReference>
<dbReference type="InterPro" id="IPR005878">
    <property type="entry name" value="Ribosom_uL1_bac-type"/>
</dbReference>
<comment type="similarity">
    <text evidence="1 9">Belongs to the universal ribosomal protein uL1 family.</text>
</comment>
<dbReference type="InterPro" id="IPR023674">
    <property type="entry name" value="Ribosomal_uL1-like"/>
</dbReference>
<dbReference type="Gene3D" id="3.30.190.20">
    <property type="match status" value="1"/>
</dbReference>
<dbReference type="InterPro" id="IPR028364">
    <property type="entry name" value="Ribosomal_uL1/biogenesis"/>
</dbReference>
<evidence type="ECO:0000256" key="5">
    <source>
        <dbReference type="ARBA" id="ARBA00022884"/>
    </source>
</evidence>
<dbReference type="GO" id="GO:0000049">
    <property type="term" value="F:tRNA binding"/>
    <property type="evidence" value="ECO:0007669"/>
    <property type="project" value="UniProtKB-KW"/>
</dbReference>
<keyword evidence="2 9" id="KW-0678">Repressor</keyword>
<keyword evidence="3 9" id="KW-0699">rRNA-binding</keyword>
<keyword evidence="7 9" id="KW-0687">Ribonucleoprotein</keyword>
<dbReference type="GO" id="GO:0006417">
    <property type="term" value="P:regulation of translation"/>
    <property type="evidence" value="ECO:0007669"/>
    <property type="project" value="UniProtKB-KW"/>
</dbReference>